<dbReference type="Proteomes" id="UP000548582">
    <property type="component" value="Unassembled WGS sequence"/>
</dbReference>
<sequence>MISAFWRRWLLPFSALPLLPATLFNLFAGREVALLGCLLGIFLPLLATWLMRRGRKGDAARAAVAMGAAAAIVAALGAGAGPIAAVLLGLGAWGGTSLLYHEIREAPAPAEPPPPPGPRPLDDARARLARIGDVAADFPRLRLLPVAAAIAAVLDEFERRPERLAEAKRFLAVNLDGLERIAARLAAGAEPPPGLPALLAEMEDAATGLRTRLREEESAALAVQVKVLGDRLRGEGYG</sequence>
<keyword evidence="1" id="KW-1133">Transmembrane helix</keyword>
<feature type="transmembrane region" description="Helical" evidence="1">
    <location>
        <begin position="63"/>
        <end position="93"/>
    </location>
</feature>
<gene>
    <name evidence="2" type="ORF">GWK16_10040</name>
</gene>
<accession>A0A848EAQ6</accession>
<organism evidence="2 3">
    <name type="scientific">Neoroseomonas marina</name>
    <dbReference type="NCBI Taxonomy" id="1232220"/>
    <lineage>
        <taxon>Bacteria</taxon>
        <taxon>Pseudomonadati</taxon>
        <taxon>Pseudomonadota</taxon>
        <taxon>Alphaproteobacteria</taxon>
        <taxon>Acetobacterales</taxon>
        <taxon>Acetobacteraceae</taxon>
        <taxon>Neoroseomonas</taxon>
    </lineage>
</organism>
<keyword evidence="1" id="KW-0472">Membrane</keyword>
<proteinExistence type="predicted"/>
<evidence type="ECO:0008006" key="4">
    <source>
        <dbReference type="Google" id="ProtNLM"/>
    </source>
</evidence>
<evidence type="ECO:0000313" key="3">
    <source>
        <dbReference type="Proteomes" id="UP000548582"/>
    </source>
</evidence>
<dbReference type="EMBL" id="JABBKX010000003">
    <property type="protein sequence ID" value="NMJ41581.1"/>
    <property type="molecule type" value="Genomic_DNA"/>
</dbReference>
<keyword evidence="1" id="KW-0812">Transmembrane</keyword>
<name>A0A848EAQ6_9PROT</name>
<evidence type="ECO:0000313" key="2">
    <source>
        <dbReference type="EMBL" id="NMJ41581.1"/>
    </source>
</evidence>
<keyword evidence="3" id="KW-1185">Reference proteome</keyword>
<feature type="transmembrane region" description="Helical" evidence="1">
    <location>
        <begin position="33"/>
        <end position="51"/>
    </location>
</feature>
<dbReference type="RefSeq" id="WP_170053849.1">
    <property type="nucleotide sequence ID" value="NZ_JABBKX010000003.1"/>
</dbReference>
<protein>
    <recommendedName>
        <fullName evidence="4">5-bromo-4-chloroindolyl phosphate hydrolysis protein</fullName>
    </recommendedName>
</protein>
<dbReference type="AlphaFoldDB" id="A0A848EAQ6"/>
<evidence type="ECO:0000256" key="1">
    <source>
        <dbReference type="SAM" id="Phobius"/>
    </source>
</evidence>
<reference evidence="2 3" key="1">
    <citation type="submission" date="2020-03" db="EMBL/GenBank/DDBJ databases">
        <authorList>
            <person name="Sun Q."/>
        </authorList>
    </citation>
    <scope>NUCLEOTIDE SEQUENCE [LARGE SCALE GENOMIC DNA]</scope>
    <source>
        <strain evidence="2 3">JC162</strain>
    </source>
</reference>
<comment type="caution">
    <text evidence="2">The sequence shown here is derived from an EMBL/GenBank/DDBJ whole genome shotgun (WGS) entry which is preliminary data.</text>
</comment>